<evidence type="ECO:0000259" key="1">
    <source>
        <dbReference type="PROSITE" id="PS50879"/>
    </source>
</evidence>
<gene>
    <name evidence="2" type="ORF">COU89_01750</name>
</gene>
<dbReference type="GO" id="GO:0004523">
    <property type="term" value="F:RNA-DNA hybrid ribonuclease activity"/>
    <property type="evidence" value="ECO:0007669"/>
    <property type="project" value="InterPro"/>
</dbReference>
<protein>
    <submittedName>
        <fullName evidence="2">Ribonuclease H</fullName>
    </submittedName>
</protein>
<evidence type="ECO:0000313" key="3">
    <source>
        <dbReference type="Proteomes" id="UP000231569"/>
    </source>
</evidence>
<dbReference type="GO" id="GO:0003676">
    <property type="term" value="F:nucleic acid binding"/>
    <property type="evidence" value="ECO:0007669"/>
    <property type="project" value="InterPro"/>
</dbReference>
<accession>A0A2M8KUW2</accession>
<name>A0A2M8KUW2_9BACT</name>
<dbReference type="PROSITE" id="PS50879">
    <property type="entry name" value="RNASE_H_1"/>
    <property type="match status" value="1"/>
</dbReference>
<dbReference type="InterPro" id="IPR012337">
    <property type="entry name" value="RNaseH-like_sf"/>
</dbReference>
<comment type="caution">
    <text evidence="2">The sequence shown here is derived from an EMBL/GenBank/DDBJ whole genome shotgun (WGS) entry which is preliminary data.</text>
</comment>
<dbReference type="AlphaFoldDB" id="A0A2M8KUW2"/>
<dbReference type="SUPFAM" id="SSF53098">
    <property type="entry name" value="Ribonuclease H-like"/>
    <property type="match status" value="1"/>
</dbReference>
<dbReference type="InterPro" id="IPR002156">
    <property type="entry name" value="RNaseH_domain"/>
</dbReference>
<dbReference type="PANTHER" id="PTHR46387:SF2">
    <property type="entry name" value="RIBONUCLEASE HI"/>
    <property type="match status" value="1"/>
</dbReference>
<reference evidence="3" key="1">
    <citation type="submission" date="2017-09" db="EMBL/GenBank/DDBJ databases">
        <title>Depth-based differentiation of microbial function through sediment-hosted aquifers and enrichment of novel symbionts in the deep terrestrial subsurface.</title>
        <authorList>
            <person name="Probst A.J."/>
            <person name="Ladd B."/>
            <person name="Jarett J.K."/>
            <person name="Geller-Mcgrath D.E."/>
            <person name="Sieber C.M.K."/>
            <person name="Emerson J.B."/>
            <person name="Anantharaman K."/>
            <person name="Thomas B.C."/>
            <person name="Malmstrom R."/>
            <person name="Stieglmeier M."/>
            <person name="Klingl A."/>
            <person name="Woyke T."/>
            <person name="Ryan C.M."/>
            <person name="Banfield J.F."/>
        </authorList>
    </citation>
    <scope>NUCLEOTIDE SEQUENCE [LARGE SCALE GENOMIC DNA]</scope>
</reference>
<organism evidence="2 3">
    <name type="scientific">Candidatus Roizmanbacteria bacterium CG10_big_fil_rev_8_21_14_0_10_45_7</name>
    <dbReference type="NCBI Taxonomy" id="1974854"/>
    <lineage>
        <taxon>Bacteria</taxon>
        <taxon>Candidatus Roizmaniibacteriota</taxon>
    </lineage>
</organism>
<sequence length="137" mass="15607">MSCIVYTDGASSGNPGPGWAMWVVENPKSQIPITQKRERLEHCTNNEAEYLAVIHALQYLQRHSALWNSEQLIEFRIDSKLVVEQINKRWRVKDPRMAAFCAQIKKLLTAFTIPAQFTHIPREGNKADALKYAPPSS</sequence>
<proteinExistence type="predicted"/>
<dbReference type="Gene3D" id="3.30.420.10">
    <property type="entry name" value="Ribonuclease H-like superfamily/Ribonuclease H"/>
    <property type="match status" value="1"/>
</dbReference>
<dbReference type="PANTHER" id="PTHR46387">
    <property type="entry name" value="POLYNUCLEOTIDYL TRANSFERASE, RIBONUCLEASE H-LIKE SUPERFAMILY PROTEIN"/>
    <property type="match status" value="1"/>
</dbReference>
<feature type="domain" description="RNase H type-1" evidence="1">
    <location>
        <begin position="1"/>
        <end position="137"/>
    </location>
</feature>
<dbReference type="Pfam" id="PF13456">
    <property type="entry name" value="RVT_3"/>
    <property type="match status" value="1"/>
</dbReference>
<dbReference type="EMBL" id="PFEE01000037">
    <property type="protein sequence ID" value="PJE63727.1"/>
    <property type="molecule type" value="Genomic_DNA"/>
</dbReference>
<dbReference type="CDD" id="cd09279">
    <property type="entry name" value="RNase_HI_like"/>
    <property type="match status" value="1"/>
</dbReference>
<evidence type="ECO:0000313" key="2">
    <source>
        <dbReference type="EMBL" id="PJE63727.1"/>
    </source>
</evidence>
<dbReference type="InterPro" id="IPR036397">
    <property type="entry name" value="RNaseH_sf"/>
</dbReference>
<dbReference type="Proteomes" id="UP000231569">
    <property type="component" value="Unassembled WGS sequence"/>
</dbReference>